<protein>
    <submittedName>
        <fullName evidence="1">Uncharacterized protein</fullName>
    </submittedName>
</protein>
<evidence type="ECO:0000313" key="1">
    <source>
        <dbReference type="EMBL" id="KAK9113815.1"/>
    </source>
</evidence>
<dbReference type="AlphaFoldDB" id="A0AAP0NQ65"/>
<evidence type="ECO:0000313" key="2">
    <source>
        <dbReference type="Proteomes" id="UP001420932"/>
    </source>
</evidence>
<name>A0AAP0NQ65_9MAGN</name>
<organism evidence="1 2">
    <name type="scientific">Stephania yunnanensis</name>
    <dbReference type="NCBI Taxonomy" id="152371"/>
    <lineage>
        <taxon>Eukaryota</taxon>
        <taxon>Viridiplantae</taxon>
        <taxon>Streptophyta</taxon>
        <taxon>Embryophyta</taxon>
        <taxon>Tracheophyta</taxon>
        <taxon>Spermatophyta</taxon>
        <taxon>Magnoliopsida</taxon>
        <taxon>Ranunculales</taxon>
        <taxon>Menispermaceae</taxon>
        <taxon>Menispermoideae</taxon>
        <taxon>Cissampelideae</taxon>
        <taxon>Stephania</taxon>
    </lineage>
</organism>
<comment type="caution">
    <text evidence="1">The sequence shown here is derived from an EMBL/GenBank/DDBJ whole genome shotgun (WGS) entry which is preliminary data.</text>
</comment>
<dbReference type="Proteomes" id="UP001420932">
    <property type="component" value="Unassembled WGS sequence"/>
</dbReference>
<gene>
    <name evidence="1" type="ORF">Syun_020612</name>
</gene>
<sequence length="77" mass="8920">MSRSLQISLHASFSRYVANRLFFFLVPVIKTNILSDSNVKLLPQRKLLSESEEKAWRGSFAFEFLDSQSMEMMSLKS</sequence>
<reference evidence="1 2" key="1">
    <citation type="submission" date="2024-01" db="EMBL/GenBank/DDBJ databases">
        <title>Genome assemblies of Stephania.</title>
        <authorList>
            <person name="Yang L."/>
        </authorList>
    </citation>
    <scope>NUCLEOTIDE SEQUENCE [LARGE SCALE GENOMIC DNA]</scope>
    <source>
        <strain evidence="1">YNDBR</strain>
        <tissue evidence="1">Leaf</tissue>
    </source>
</reference>
<keyword evidence="2" id="KW-1185">Reference proteome</keyword>
<accession>A0AAP0NQ65</accession>
<dbReference type="EMBL" id="JBBNAF010000009">
    <property type="protein sequence ID" value="KAK9113815.1"/>
    <property type="molecule type" value="Genomic_DNA"/>
</dbReference>
<proteinExistence type="predicted"/>